<evidence type="ECO:0000259" key="9">
    <source>
        <dbReference type="SMART" id="SM00848"/>
    </source>
</evidence>
<dbReference type="GO" id="GO:0006508">
    <property type="term" value="P:proteolysis"/>
    <property type="evidence" value="ECO:0007669"/>
    <property type="project" value="UniProtKB-KW"/>
</dbReference>
<evidence type="ECO:0000256" key="2">
    <source>
        <dbReference type="ARBA" id="ARBA00022670"/>
    </source>
</evidence>
<dbReference type="Pfam" id="PF08246">
    <property type="entry name" value="Inhibitor_I29"/>
    <property type="match status" value="1"/>
</dbReference>
<dbReference type="GO" id="GO:0008234">
    <property type="term" value="F:cysteine-type peptidase activity"/>
    <property type="evidence" value="ECO:0007669"/>
    <property type="project" value="UniProtKB-KW"/>
</dbReference>
<dbReference type="SMART" id="SM00848">
    <property type="entry name" value="Inhibitor_I29"/>
    <property type="match status" value="1"/>
</dbReference>
<dbReference type="Gene3D" id="3.90.70.10">
    <property type="entry name" value="Cysteine proteinases"/>
    <property type="match status" value="1"/>
</dbReference>
<dbReference type="PROSITE" id="PS00639">
    <property type="entry name" value="THIOL_PROTEASE_HIS"/>
    <property type="match status" value="1"/>
</dbReference>
<dbReference type="InterPro" id="IPR039417">
    <property type="entry name" value="Peptidase_C1A_papain-like"/>
</dbReference>
<evidence type="ECO:0000313" key="11">
    <source>
        <dbReference type="Proteomes" id="UP001210211"/>
    </source>
</evidence>
<feature type="domain" description="Peptidase C1A papain C-terminal" evidence="8">
    <location>
        <begin position="122"/>
        <end position="340"/>
    </location>
</feature>
<keyword evidence="5" id="KW-0788">Thiol protease</keyword>
<dbReference type="InterPro" id="IPR013128">
    <property type="entry name" value="Peptidase_C1A"/>
</dbReference>
<keyword evidence="6" id="KW-1015">Disulfide bond</keyword>
<dbReference type="SMART" id="SM00645">
    <property type="entry name" value="Pept_C1"/>
    <property type="match status" value="1"/>
</dbReference>
<protein>
    <recommendedName>
        <fullName evidence="12">Cysteine protease</fullName>
    </recommendedName>
</protein>
<keyword evidence="4" id="KW-0378">Hydrolase</keyword>
<dbReference type="Proteomes" id="UP001210211">
    <property type="component" value="Unassembled WGS sequence"/>
</dbReference>
<feature type="domain" description="Cathepsin propeptide inhibitor" evidence="9">
    <location>
        <begin position="39"/>
        <end position="96"/>
    </location>
</feature>
<dbReference type="AlphaFoldDB" id="A0AAD5ZK32"/>
<comment type="similarity">
    <text evidence="1">Belongs to the peptidase C1 family.</text>
</comment>
<dbReference type="InterPro" id="IPR025661">
    <property type="entry name" value="Pept_asp_AS"/>
</dbReference>
<dbReference type="FunFam" id="3.90.70.10:FF:000023">
    <property type="entry name" value="Senescence-specific cysteine protease SAG39"/>
    <property type="match status" value="1"/>
</dbReference>
<dbReference type="InterPro" id="IPR000169">
    <property type="entry name" value="Pept_cys_AS"/>
</dbReference>
<name>A0AAD5ZK32_9POAL</name>
<evidence type="ECO:0000259" key="8">
    <source>
        <dbReference type="SMART" id="SM00645"/>
    </source>
</evidence>
<dbReference type="InterPro" id="IPR000668">
    <property type="entry name" value="Peptidase_C1A_C"/>
</dbReference>
<accession>A0AAD5ZK32</accession>
<dbReference type="InterPro" id="IPR013201">
    <property type="entry name" value="Prot_inhib_I29"/>
</dbReference>
<dbReference type="PROSITE" id="PS00139">
    <property type="entry name" value="THIOL_PROTEASE_CYS"/>
    <property type="match status" value="1"/>
</dbReference>
<dbReference type="EMBL" id="JAMRDG010000001">
    <property type="protein sequence ID" value="KAJ3699303.1"/>
    <property type="molecule type" value="Genomic_DNA"/>
</dbReference>
<dbReference type="PRINTS" id="PR00705">
    <property type="entry name" value="PAPAIN"/>
</dbReference>
<dbReference type="InterPro" id="IPR038765">
    <property type="entry name" value="Papain-like_cys_pep_sf"/>
</dbReference>
<keyword evidence="11" id="KW-1185">Reference proteome</keyword>
<keyword evidence="2" id="KW-0645">Protease</keyword>
<proteinExistence type="inferred from homology"/>
<evidence type="ECO:0000256" key="4">
    <source>
        <dbReference type="ARBA" id="ARBA00022801"/>
    </source>
</evidence>
<evidence type="ECO:0000256" key="7">
    <source>
        <dbReference type="SAM" id="SignalP"/>
    </source>
</evidence>
<evidence type="ECO:0000313" key="10">
    <source>
        <dbReference type="EMBL" id="KAJ3699303.1"/>
    </source>
</evidence>
<dbReference type="Pfam" id="PF00112">
    <property type="entry name" value="Peptidase_C1"/>
    <property type="match status" value="1"/>
</dbReference>
<evidence type="ECO:0000256" key="3">
    <source>
        <dbReference type="ARBA" id="ARBA00022729"/>
    </source>
</evidence>
<reference evidence="10 11" key="1">
    <citation type="journal article" date="2022" name="Cell">
        <title>Repeat-based holocentromeres influence genome architecture and karyotype evolution.</title>
        <authorList>
            <person name="Hofstatter P.G."/>
            <person name="Thangavel G."/>
            <person name="Lux T."/>
            <person name="Neumann P."/>
            <person name="Vondrak T."/>
            <person name="Novak P."/>
            <person name="Zhang M."/>
            <person name="Costa L."/>
            <person name="Castellani M."/>
            <person name="Scott A."/>
            <person name="Toegelov H."/>
            <person name="Fuchs J."/>
            <person name="Mata-Sucre Y."/>
            <person name="Dias Y."/>
            <person name="Vanzela A.L.L."/>
            <person name="Huettel B."/>
            <person name="Almeida C.C.S."/>
            <person name="Simkova H."/>
            <person name="Souza G."/>
            <person name="Pedrosa-Harand A."/>
            <person name="Macas J."/>
            <person name="Mayer K.F.X."/>
            <person name="Houben A."/>
            <person name="Marques A."/>
        </authorList>
    </citation>
    <scope>NUCLEOTIDE SEQUENCE [LARGE SCALE GENOMIC DNA]</scope>
    <source>
        <strain evidence="10">RhyTen1mFocal</strain>
    </source>
</reference>
<dbReference type="PROSITE" id="PS00640">
    <property type="entry name" value="THIOL_PROTEASE_ASN"/>
    <property type="match status" value="1"/>
</dbReference>
<dbReference type="InterPro" id="IPR025660">
    <property type="entry name" value="Pept_his_AS"/>
</dbReference>
<evidence type="ECO:0000256" key="1">
    <source>
        <dbReference type="ARBA" id="ARBA00008455"/>
    </source>
</evidence>
<comment type="caution">
    <text evidence="10">The sequence shown here is derived from an EMBL/GenBank/DDBJ whole genome shotgun (WGS) entry which is preliminary data.</text>
</comment>
<dbReference type="CDD" id="cd02248">
    <property type="entry name" value="Peptidase_C1A"/>
    <property type="match status" value="1"/>
</dbReference>
<gene>
    <name evidence="10" type="ORF">LUZ61_003008</name>
</gene>
<feature type="signal peptide" evidence="7">
    <location>
        <begin position="1"/>
        <end position="29"/>
    </location>
</feature>
<sequence length="341" mass="36777">MAFPNRHTATLLLLLAVFGLFKEVTVSLAAADDALLPVFEKWISDYGRVYKSAAEKLERFQVFKANYDFIESVKNQPGLTYTVSLNKFADLTNKEFLQRYATYKPQSTSKVSTPFMYANLTAPTSIDWRSLGAVTPIKDQGNCGSCWAFSAVASIEGINKIRTGSLISLSEQELVDCVTTCSGCNGGYEYYGFDWVAKNGGITTEANYPYTSGTTQTQGTCASSKIGNHAATITGYQFVTAYSESALMNAVANQPVSIAIDASGSAFQFYSSGIFTGPCGTNLDHAVTAVGYGTSSGTNYWIVKNSWGTSWGESGYIRMKKNISSSSGLCGLAIEPSYPTK</sequence>
<dbReference type="SUPFAM" id="SSF54001">
    <property type="entry name" value="Cysteine proteinases"/>
    <property type="match status" value="1"/>
</dbReference>
<evidence type="ECO:0000256" key="5">
    <source>
        <dbReference type="ARBA" id="ARBA00022807"/>
    </source>
</evidence>
<dbReference type="PANTHER" id="PTHR12411">
    <property type="entry name" value="CYSTEINE PROTEASE FAMILY C1-RELATED"/>
    <property type="match status" value="1"/>
</dbReference>
<evidence type="ECO:0008006" key="12">
    <source>
        <dbReference type="Google" id="ProtNLM"/>
    </source>
</evidence>
<feature type="chain" id="PRO_5042033444" description="Cysteine protease" evidence="7">
    <location>
        <begin position="30"/>
        <end position="341"/>
    </location>
</feature>
<keyword evidence="3 7" id="KW-0732">Signal</keyword>
<evidence type="ECO:0000256" key="6">
    <source>
        <dbReference type="ARBA" id="ARBA00023157"/>
    </source>
</evidence>
<organism evidence="10 11">
    <name type="scientific">Rhynchospora tenuis</name>
    <dbReference type="NCBI Taxonomy" id="198213"/>
    <lineage>
        <taxon>Eukaryota</taxon>
        <taxon>Viridiplantae</taxon>
        <taxon>Streptophyta</taxon>
        <taxon>Embryophyta</taxon>
        <taxon>Tracheophyta</taxon>
        <taxon>Spermatophyta</taxon>
        <taxon>Magnoliopsida</taxon>
        <taxon>Liliopsida</taxon>
        <taxon>Poales</taxon>
        <taxon>Cyperaceae</taxon>
        <taxon>Cyperoideae</taxon>
        <taxon>Rhynchosporeae</taxon>
        <taxon>Rhynchospora</taxon>
    </lineage>
</organism>